<dbReference type="PROSITE" id="PS01124">
    <property type="entry name" value="HTH_ARAC_FAMILY_2"/>
    <property type="match status" value="1"/>
</dbReference>
<keyword evidence="7" id="KW-1185">Reference proteome</keyword>
<keyword evidence="2" id="KW-0238">DNA-binding</keyword>
<dbReference type="Gene3D" id="3.40.50.2300">
    <property type="match status" value="2"/>
</dbReference>
<organism evidence="6 7">
    <name type="scientific">Stieleria maiorica</name>
    <dbReference type="NCBI Taxonomy" id="2795974"/>
    <lineage>
        <taxon>Bacteria</taxon>
        <taxon>Pseudomonadati</taxon>
        <taxon>Planctomycetota</taxon>
        <taxon>Planctomycetia</taxon>
        <taxon>Pirellulales</taxon>
        <taxon>Pirellulaceae</taxon>
        <taxon>Stieleria</taxon>
    </lineage>
</organism>
<dbReference type="CDD" id="cd01543">
    <property type="entry name" value="PBP1_XylR"/>
    <property type="match status" value="1"/>
</dbReference>
<dbReference type="InterPro" id="IPR028082">
    <property type="entry name" value="Peripla_BP_I"/>
</dbReference>
<evidence type="ECO:0000256" key="4">
    <source>
        <dbReference type="SAM" id="MobiDB-lite"/>
    </source>
</evidence>
<reference evidence="6 7" key="1">
    <citation type="submission" date="2019-02" db="EMBL/GenBank/DDBJ databases">
        <title>Planctomycetal bacteria perform biofilm scaping via a novel small molecule.</title>
        <authorList>
            <person name="Jeske O."/>
            <person name="Boedeker C."/>
            <person name="Wiegand S."/>
            <person name="Breitling P."/>
            <person name="Kallscheuer N."/>
            <person name="Jogler M."/>
            <person name="Rohde M."/>
            <person name="Petersen J."/>
            <person name="Medema M.H."/>
            <person name="Surup F."/>
            <person name="Jogler C."/>
        </authorList>
    </citation>
    <scope>NUCLEOTIDE SEQUENCE [LARGE SCALE GENOMIC DNA]</scope>
    <source>
        <strain evidence="6 7">Mal15</strain>
    </source>
</reference>
<protein>
    <submittedName>
        <fullName evidence="6">Xylose operon regulatory protein</fullName>
    </submittedName>
</protein>
<feature type="compositionally biased region" description="Basic and acidic residues" evidence="4">
    <location>
        <begin position="396"/>
        <end position="407"/>
    </location>
</feature>
<dbReference type="PANTHER" id="PTHR30146">
    <property type="entry name" value="LACI-RELATED TRANSCRIPTIONAL REPRESSOR"/>
    <property type="match status" value="1"/>
</dbReference>
<dbReference type="PANTHER" id="PTHR30146:SF24">
    <property type="entry name" value="XYLOSE OPERON REGULATORY PROTEIN"/>
    <property type="match status" value="1"/>
</dbReference>
<name>A0A5B9MC05_9BACT</name>
<dbReference type="EMBL" id="CP036264">
    <property type="protein sequence ID" value="QEF98303.1"/>
    <property type="molecule type" value="Genomic_DNA"/>
</dbReference>
<dbReference type="GO" id="GO:0003700">
    <property type="term" value="F:DNA-binding transcription factor activity"/>
    <property type="evidence" value="ECO:0007669"/>
    <property type="project" value="InterPro"/>
</dbReference>
<evidence type="ECO:0000256" key="2">
    <source>
        <dbReference type="ARBA" id="ARBA00023125"/>
    </source>
</evidence>
<dbReference type="InterPro" id="IPR018060">
    <property type="entry name" value="HTH_AraC"/>
</dbReference>
<dbReference type="SUPFAM" id="SSF46689">
    <property type="entry name" value="Homeodomain-like"/>
    <property type="match status" value="2"/>
</dbReference>
<evidence type="ECO:0000259" key="5">
    <source>
        <dbReference type="PROSITE" id="PS01124"/>
    </source>
</evidence>
<keyword evidence="1" id="KW-0805">Transcription regulation</keyword>
<evidence type="ECO:0000313" key="6">
    <source>
        <dbReference type="EMBL" id="QEF98303.1"/>
    </source>
</evidence>
<evidence type="ECO:0000256" key="3">
    <source>
        <dbReference type="ARBA" id="ARBA00023163"/>
    </source>
</evidence>
<dbReference type="Proteomes" id="UP000321353">
    <property type="component" value="Chromosome"/>
</dbReference>
<dbReference type="InterPro" id="IPR046335">
    <property type="entry name" value="LacI/GalR-like_sensor"/>
</dbReference>
<dbReference type="Gene3D" id="1.10.10.60">
    <property type="entry name" value="Homeodomain-like"/>
    <property type="match status" value="1"/>
</dbReference>
<dbReference type="InterPro" id="IPR009057">
    <property type="entry name" value="Homeodomain-like_sf"/>
</dbReference>
<feature type="region of interest" description="Disordered" evidence="4">
    <location>
        <begin position="377"/>
        <end position="407"/>
    </location>
</feature>
<feature type="domain" description="HTH araC/xylS-type" evidence="5">
    <location>
        <begin position="292"/>
        <end position="390"/>
    </location>
</feature>
<proteinExistence type="predicted"/>
<dbReference type="SUPFAM" id="SSF53822">
    <property type="entry name" value="Periplasmic binding protein-like I"/>
    <property type="match status" value="1"/>
</dbReference>
<evidence type="ECO:0000256" key="1">
    <source>
        <dbReference type="ARBA" id="ARBA00023015"/>
    </source>
</evidence>
<dbReference type="GO" id="GO:0000976">
    <property type="term" value="F:transcription cis-regulatory region binding"/>
    <property type="evidence" value="ECO:0007669"/>
    <property type="project" value="TreeGrafter"/>
</dbReference>
<dbReference type="SMART" id="SM00342">
    <property type="entry name" value="HTH_ARAC"/>
    <property type="match status" value="1"/>
</dbReference>
<evidence type="ECO:0000313" key="7">
    <source>
        <dbReference type="Proteomes" id="UP000321353"/>
    </source>
</evidence>
<keyword evidence="3" id="KW-0804">Transcription</keyword>
<dbReference type="RefSeq" id="WP_147867850.1">
    <property type="nucleotide sequence ID" value="NZ_CP036264.1"/>
</dbReference>
<dbReference type="Pfam" id="PF12833">
    <property type="entry name" value="HTH_18"/>
    <property type="match status" value="1"/>
</dbReference>
<sequence length="407" mass="45712">MPPTRTGTVKKVALLIESSRSYGRRLLRGISLYSRTRGSWSLLHQEMTMGDSVPDWILRADVSGVIARVDTHNIGPLKKLGLPIVDVLCSRSNLGIPQVETDDHAVARLAFDHLYERGFRRFAYCGYRGAHYSQARLHHFRSCVEEHGCPLTVYETEGDRGKSLSEAELPGVLDSDPLTQWLLTLQRPTGLMACHDIRGQQVLNVCRQLSIAIPDDIGVIGVDDDDTVCPLSDPTLTSVRPDADAVGYCAAETLDAMMTHGASPPSVQHVSPIEVVQRHSTQVFAVEDPELSRVCRFIRENACHGIDVAALVRFSNLSRRQLERRFRKHLGRTPREEINAVQIRRLKQLLDETELPLEQIAPLAGYNHTESMSVTFKRETGQTPGAYRRQQRLPKPRAEMLRESNRE</sequence>
<dbReference type="AlphaFoldDB" id="A0A5B9MC05"/>
<gene>
    <name evidence="6" type="primary">xylR_5</name>
    <name evidence="6" type="ORF">Mal15_23550</name>
</gene>
<dbReference type="KEGG" id="smam:Mal15_23550"/>
<accession>A0A5B9MC05</accession>
<dbReference type="Pfam" id="PF13377">
    <property type="entry name" value="Peripla_BP_3"/>
    <property type="match status" value="1"/>
</dbReference>